<accession>A0A1Y2FYE7</accession>
<keyword evidence="5" id="KW-1185">Reference proteome</keyword>
<keyword evidence="2" id="KW-0479">Metal-binding</keyword>
<dbReference type="InterPro" id="IPR001878">
    <property type="entry name" value="Znf_CCHC"/>
</dbReference>
<dbReference type="GO" id="GO:0008270">
    <property type="term" value="F:zinc ion binding"/>
    <property type="evidence" value="ECO:0007669"/>
    <property type="project" value="UniProtKB-KW"/>
</dbReference>
<evidence type="ECO:0000256" key="2">
    <source>
        <dbReference type="PROSITE-ProRule" id="PRU00047"/>
    </source>
</evidence>
<dbReference type="OrthoDB" id="2527451at2759"/>
<dbReference type="PROSITE" id="PS50158">
    <property type="entry name" value="ZF_CCHC"/>
    <property type="match status" value="1"/>
</dbReference>
<dbReference type="InterPro" id="IPR036875">
    <property type="entry name" value="Znf_CCHC_sf"/>
</dbReference>
<evidence type="ECO:0000313" key="4">
    <source>
        <dbReference type="EMBL" id="ORY89061.1"/>
    </source>
</evidence>
<dbReference type="AlphaFoldDB" id="A0A1Y2FYE7"/>
<gene>
    <name evidence="4" type="ORF">BCR35DRAFT_300851</name>
</gene>
<name>A0A1Y2FYE7_9BASI</name>
<keyword evidence="2" id="KW-0862">Zinc</keyword>
<feature type="domain" description="CCHC-type" evidence="3">
    <location>
        <begin position="26"/>
        <end position="41"/>
    </location>
</feature>
<proteinExistence type="predicted"/>
<dbReference type="SMART" id="SM00343">
    <property type="entry name" value="ZnF_C2HC"/>
    <property type="match status" value="2"/>
</dbReference>
<comment type="caution">
    <text evidence="4">The sequence shown here is derived from an EMBL/GenBank/DDBJ whole genome shotgun (WGS) entry which is preliminary data.</text>
</comment>
<dbReference type="InParanoid" id="A0A1Y2FYE7"/>
<dbReference type="Proteomes" id="UP000193467">
    <property type="component" value="Unassembled WGS sequence"/>
</dbReference>
<evidence type="ECO:0000259" key="3">
    <source>
        <dbReference type="PROSITE" id="PS50158"/>
    </source>
</evidence>
<dbReference type="GO" id="GO:0006397">
    <property type="term" value="P:mRNA processing"/>
    <property type="evidence" value="ECO:0007669"/>
    <property type="project" value="UniProtKB-KW"/>
</dbReference>
<organism evidence="4 5">
    <name type="scientific">Leucosporidium creatinivorum</name>
    <dbReference type="NCBI Taxonomy" id="106004"/>
    <lineage>
        <taxon>Eukaryota</taxon>
        <taxon>Fungi</taxon>
        <taxon>Dikarya</taxon>
        <taxon>Basidiomycota</taxon>
        <taxon>Pucciniomycotina</taxon>
        <taxon>Microbotryomycetes</taxon>
        <taxon>Leucosporidiales</taxon>
        <taxon>Leucosporidium</taxon>
    </lineage>
</organism>
<dbReference type="STRING" id="106004.A0A1Y2FYE7"/>
<evidence type="ECO:0000313" key="5">
    <source>
        <dbReference type="Proteomes" id="UP000193467"/>
    </source>
</evidence>
<dbReference type="Pfam" id="PF00098">
    <property type="entry name" value="zf-CCHC"/>
    <property type="match status" value="2"/>
</dbReference>
<reference evidence="4 5" key="1">
    <citation type="submission" date="2016-07" db="EMBL/GenBank/DDBJ databases">
        <title>Pervasive Adenine N6-methylation of Active Genes in Fungi.</title>
        <authorList>
            <consortium name="DOE Joint Genome Institute"/>
            <person name="Mondo S.J."/>
            <person name="Dannebaum R.O."/>
            <person name="Kuo R.C."/>
            <person name="Labutti K."/>
            <person name="Haridas S."/>
            <person name="Kuo A."/>
            <person name="Salamov A."/>
            <person name="Ahrendt S.R."/>
            <person name="Lipzen A."/>
            <person name="Sullivan W."/>
            <person name="Andreopoulos W.B."/>
            <person name="Clum A."/>
            <person name="Lindquist E."/>
            <person name="Daum C."/>
            <person name="Ramamoorthy G.K."/>
            <person name="Gryganskyi A."/>
            <person name="Culley D."/>
            <person name="Magnuson J.K."/>
            <person name="James T.Y."/>
            <person name="O'Malley M.A."/>
            <person name="Stajich J.E."/>
            <person name="Spatafora J.W."/>
            <person name="Visel A."/>
            <person name="Grigoriev I.V."/>
        </authorList>
    </citation>
    <scope>NUCLEOTIDE SEQUENCE [LARGE SCALE GENOMIC DNA]</scope>
    <source>
        <strain evidence="4 5">62-1032</strain>
    </source>
</reference>
<keyword evidence="1" id="KW-0507">mRNA processing</keyword>
<protein>
    <recommendedName>
        <fullName evidence="3">CCHC-type domain-containing protein</fullName>
    </recommendedName>
</protein>
<dbReference type="Gene3D" id="4.10.60.10">
    <property type="entry name" value="Zinc finger, CCHC-type"/>
    <property type="match status" value="1"/>
</dbReference>
<evidence type="ECO:0000256" key="1">
    <source>
        <dbReference type="ARBA" id="ARBA00022664"/>
    </source>
</evidence>
<dbReference type="EMBL" id="MCGR01000007">
    <property type="protein sequence ID" value="ORY89061.1"/>
    <property type="molecule type" value="Genomic_DNA"/>
</dbReference>
<keyword evidence="2" id="KW-0863">Zinc-finger</keyword>
<dbReference type="SUPFAM" id="SSF57756">
    <property type="entry name" value="Retrovirus zinc finger-like domains"/>
    <property type="match status" value="1"/>
</dbReference>
<dbReference type="GO" id="GO:0003676">
    <property type="term" value="F:nucleic acid binding"/>
    <property type="evidence" value="ECO:0007669"/>
    <property type="project" value="InterPro"/>
</dbReference>
<sequence>MTNLSLLLRFSPRTGDCPAERKAKACYKCGDEGHLSRECPQNPAGAYGAGAGGYGGGQQCYKVRFLSFGKVEVKSLTLFFEQQCNQIGHISRNCPQNVGQYGAPGGYGQGGYGGGFGGGFQQQARNCYT</sequence>